<dbReference type="RefSeq" id="WP_252660319.1">
    <property type="nucleotide sequence ID" value="NZ_CP098611.1"/>
</dbReference>
<feature type="transmembrane region" description="Helical" evidence="2">
    <location>
        <begin position="380"/>
        <end position="400"/>
    </location>
</feature>
<dbReference type="Proteomes" id="UP001056708">
    <property type="component" value="Chromosome"/>
</dbReference>
<feature type="transmembrane region" description="Helical" evidence="2">
    <location>
        <begin position="6"/>
        <end position="23"/>
    </location>
</feature>
<dbReference type="EMBL" id="CP098611">
    <property type="protein sequence ID" value="USR89569.1"/>
    <property type="molecule type" value="Genomic_DNA"/>
</dbReference>
<evidence type="ECO:0000313" key="4">
    <source>
        <dbReference type="Proteomes" id="UP001056708"/>
    </source>
</evidence>
<keyword evidence="2" id="KW-0472">Membrane</keyword>
<name>A0ABY5AK54_9CYAN</name>
<protein>
    <submittedName>
        <fullName evidence="3">Uncharacterized protein</fullName>
    </submittedName>
</protein>
<accession>A0ABY5AK54</accession>
<feature type="coiled-coil region" evidence="1">
    <location>
        <begin position="337"/>
        <end position="364"/>
    </location>
</feature>
<gene>
    <name evidence="3" type="ORF">NEA10_11820</name>
</gene>
<organism evidence="3 4">
    <name type="scientific">Phormidium yuhuli AB48</name>
    <dbReference type="NCBI Taxonomy" id="2940671"/>
    <lineage>
        <taxon>Bacteria</taxon>
        <taxon>Bacillati</taxon>
        <taxon>Cyanobacteriota</taxon>
        <taxon>Cyanophyceae</taxon>
        <taxon>Oscillatoriophycideae</taxon>
        <taxon>Oscillatoriales</taxon>
        <taxon>Oscillatoriaceae</taxon>
        <taxon>Phormidium</taxon>
        <taxon>Phormidium yuhuli</taxon>
    </lineage>
</organism>
<sequence>MNLPLVVDIAIGIIFIYLTLSLLSSEIHELITTLLQWRAEHLRNSIRVLLEGGGKSEIDPMLKQREEEVQVLTDRLYSHPLIRSLNQEAKGNLAQFNRRISDAVISGVYEVLSWFLNFFNRLRGNPKATLRNPFTNHTSCPSHIPPETFASTILETFQMSELGRLVTVSRLEKFQQRQVSALLKKEQYLQDPESRRLMTERLKQMTRDWNKTRQEFAEGGISLSAAIDRMENSLNGYIGYCEQFIREPDSVKTFFLYELNYAKDRYYNPTEKPRILETLRPTLNELIDLVQNKPRIYQQLEAAFRDKNSPTYQGFKTVIDHIPDLPEPLQNSLKALTDKIGTRKASLEDEIQELQTQLETWFDRSMARASGVYRRNARGIAILIGFLIAIATNADTFFMIDSLSQNTLLRETISDYAQTEVARTQNLDEVKRNVRDQLDDVSLPLGWNESIRQQQIPPEQSVQIPGLNREIGNPLLYLKRLLGWLISGIAISMGASFWYDLLRKVIDVKNTGDKR</sequence>
<proteinExistence type="predicted"/>
<feature type="transmembrane region" description="Helical" evidence="2">
    <location>
        <begin position="481"/>
        <end position="499"/>
    </location>
</feature>
<keyword evidence="2" id="KW-1133">Transmembrane helix</keyword>
<keyword evidence="4" id="KW-1185">Reference proteome</keyword>
<evidence type="ECO:0000313" key="3">
    <source>
        <dbReference type="EMBL" id="USR89569.1"/>
    </source>
</evidence>
<evidence type="ECO:0000256" key="2">
    <source>
        <dbReference type="SAM" id="Phobius"/>
    </source>
</evidence>
<keyword evidence="2" id="KW-0812">Transmembrane</keyword>
<keyword evidence="1" id="KW-0175">Coiled coil</keyword>
<evidence type="ECO:0000256" key="1">
    <source>
        <dbReference type="SAM" id="Coils"/>
    </source>
</evidence>
<reference evidence="3" key="1">
    <citation type="submission" date="2022-06" db="EMBL/GenBank/DDBJ databases">
        <title>Genome sequence of Phormidium yuhuli AB48 isolated from an industrial photobioreactor environment.</title>
        <authorList>
            <person name="Qiu Y."/>
            <person name="Noonan A.J.C."/>
            <person name="Dofher K."/>
            <person name="Koch M."/>
            <person name="Kieft B."/>
            <person name="Lin X."/>
            <person name="Ziels R.M."/>
            <person name="Hallam S.J."/>
        </authorList>
    </citation>
    <scope>NUCLEOTIDE SEQUENCE</scope>
    <source>
        <strain evidence="3">AB48</strain>
    </source>
</reference>